<gene>
    <name evidence="4" type="ORF">CMC5_068510</name>
</gene>
<keyword evidence="5" id="KW-1185">Reference proteome</keyword>
<name>A0A0K1EP86_CHOCO</name>
<dbReference type="InterPro" id="IPR052196">
    <property type="entry name" value="Bact_Kbp"/>
</dbReference>
<dbReference type="RefSeq" id="WP_050434220.1">
    <property type="nucleotide sequence ID" value="NZ_CP012159.1"/>
</dbReference>
<dbReference type="EMBL" id="CP012159">
    <property type="protein sequence ID" value="AKT42624.1"/>
    <property type="molecule type" value="Genomic_DNA"/>
</dbReference>
<dbReference type="KEGG" id="ccro:CMC5_068510"/>
<dbReference type="Gene3D" id="3.10.350.10">
    <property type="entry name" value="LysM domain"/>
    <property type="match status" value="1"/>
</dbReference>
<feature type="region of interest" description="Disordered" evidence="1">
    <location>
        <begin position="57"/>
        <end position="79"/>
    </location>
</feature>
<evidence type="ECO:0000256" key="1">
    <source>
        <dbReference type="SAM" id="MobiDB-lite"/>
    </source>
</evidence>
<keyword evidence="2" id="KW-0732">Signal</keyword>
<dbReference type="AlphaFoldDB" id="A0A0K1EP86"/>
<accession>A0A0K1EP86</accession>
<evidence type="ECO:0000259" key="3">
    <source>
        <dbReference type="PROSITE" id="PS51782"/>
    </source>
</evidence>
<dbReference type="PROSITE" id="PS51782">
    <property type="entry name" value="LYSM"/>
    <property type="match status" value="1"/>
</dbReference>
<dbReference type="PATRIC" id="fig|52.7.peg.7518"/>
<evidence type="ECO:0000256" key="2">
    <source>
        <dbReference type="SAM" id="SignalP"/>
    </source>
</evidence>
<feature type="region of interest" description="Disordered" evidence="1">
    <location>
        <begin position="165"/>
        <end position="186"/>
    </location>
</feature>
<dbReference type="Proteomes" id="UP000067626">
    <property type="component" value="Chromosome"/>
</dbReference>
<dbReference type="PANTHER" id="PTHR34700:SF4">
    <property type="entry name" value="PHAGE-LIKE ELEMENT PBSX PROTEIN XKDP"/>
    <property type="match status" value="1"/>
</dbReference>
<feature type="chain" id="PRO_5005459772" description="LysM domain-containing protein" evidence="2">
    <location>
        <begin position="22"/>
        <end position="446"/>
    </location>
</feature>
<dbReference type="SMART" id="SM00257">
    <property type="entry name" value="LysM"/>
    <property type="match status" value="1"/>
</dbReference>
<feature type="compositionally biased region" description="Polar residues" evidence="1">
    <location>
        <begin position="68"/>
        <end position="79"/>
    </location>
</feature>
<evidence type="ECO:0000313" key="4">
    <source>
        <dbReference type="EMBL" id="AKT42624.1"/>
    </source>
</evidence>
<dbReference type="OrthoDB" id="9765158at2"/>
<sequence length="446" mass="49199">MKHPTTLVALALVSAPATALAQDAADDGGGATQPGAPSVTVVQVPTPAPQQVTFPGFPQPGFDPNAHLPSSSRATLDTSRTADGFDLRSSTVGEVSVRGNANGSYVVEGQYLPEMHSVRRGDTLWEISSRYYQNPYSWPQLWAMNPQIQNPHWIYPGDRLRLRDQGQGSARSGLTSNMQSGLRMQGNRVPPQTVFLRNMGWVDDHEKDTWGKLVGSPEDQMLLSAGDDVYLQMSKDKDGEERPISVGQELTIFQVIKRVGSGKSSGDLVAVRGTVRVDRYNPKTRMVRGRITESLDVIERGALIGSVQRRFDVVSPRKSDKDLEARLLASVYPHHMFGQNQVVFIDKGKEEGVEPGMRFFAVRRGDRWAQTASAAGPTAQLRPRVEDDRAAVVDKMKYGVDEDLLPDETYAEMRVLNVRDHTAVALVTASLYEVERNAVLVLRKGY</sequence>
<dbReference type="InterPro" id="IPR036779">
    <property type="entry name" value="LysM_dom_sf"/>
</dbReference>
<dbReference type="InterPro" id="IPR018392">
    <property type="entry name" value="LysM"/>
</dbReference>
<evidence type="ECO:0000313" key="5">
    <source>
        <dbReference type="Proteomes" id="UP000067626"/>
    </source>
</evidence>
<dbReference type="STRING" id="52.CMC5_068510"/>
<feature type="compositionally biased region" description="Polar residues" evidence="1">
    <location>
        <begin position="166"/>
        <end position="182"/>
    </location>
</feature>
<proteinExistence type="predicted"/>
<feature type="signal peptide" evidence="2">
    <location>
        <begin position="1"/>
        <end position="21"/>
    </location>
</feature>
<dbReference type="PANTHER" id="PTHR34700">
    <property type="entry name" value="POTASSIUM BINDING PROTEIN KBP"/>
    <property type="match status" value="1"/>
</dbReference>
<organism evidence="4 5">
    <name type="scientific">Chondromyces crocatus</name>
    <dbReference type="NCBI Taxonomy" id="52"/>
    <lineage>
        <taxon>Bacteria</taxon>
        <taxon>Pseudomonadati</taxon>
        <taxon>Myxococcota</taxon>
        <taxon>Polyangia</taxon>
        <taxon>Polyangiales</taxon>
        <taxon>Polyangiaceae</taxon>
        <taxon>Chondromyces</taxon>
    </lineage>
</organism>
<dbReference type="SUPFAM" id="SSF54106">
    <property type="entry name" value="LysM domain"/>
    <property type="match status" value="1"/>
</dbReference>
<protein>
    <recommendedName>
        <fullName evidence="3">LysM domain-containing protein</fullName>
    </recommendedName>
</protein>
<feature type="domain" description="LysM" evidence="3">
    <location>
        <begin position="114"/>
        <end position="162"/>
    </location>
</feature>
<dbReference type="Pfam" id="PF01476">
    <property type="entry name" value="LysM"/>
    <property type="match status" value="1"/>
</dbReference>
<reference evidence="4 5" key="1">
    <citation type="submission" date="2015-07" db="EMBL/GenBank/DDBJ databases">
        <title>Genome analysis of myxobacterium Chondromyces crocatus Cm c5 reveals a high potential for natural compound synthesis and the genetic basis for the loss of fruiting body formation.</title>
        <authorList>
            <person name="Zaburannyi N."/>
            <person name="Bunk B."/>
            <person name="Maier J."/>
            <person name="Overmann J."/>
            <person name="Mueller R."/>
        </authorList>
    </citation>
    <scope>NUCLEOTIDE SEQUENCE [LARGE SCALE GENOMIC DNA]</scope>
    <source>
        <strain evidence="4 5">Cm c5</strain>
    </source>
</reference>
<dbReference type="CDD" id="cd00118">
    <property type="entry name" value="LysM"/>
    <property type="match status" value="1"/>
</dbReference>